<dbReference type="Proteomes" id="UP000187429">
    <property type="component" value="Unassembled WGS sequence"/>
</dbReference>
<feature type="region of interest" description="Disordered" evidence="1">
    <location>
        <begin position="17"/>
        <end position="71"/>
    </location>
</feature>
<name>A0A1R1Y8T6_9FUNG</name>
<evidence type="ECO:0000313" key="2">
    <source>
        <dbReference type="EMBL" id="OMJ23096.1"/>
    </source>
</evidence>
<dbReference type="AlphaFoldDB" id="A0A1R1Y8T6"/>
<reference evidence="3" key="1">
    <citation type="submission" date="2017-01" db="EMBL/GenBank/DDBJ databases">
        <authorList>
            <person name="Wang Y."/>
            <person name="White M."/>
            <person name="Kvist S."/>
            <person name="Moncalvo J.-M."/>
        </authorList>
    </citation>
    <scope>NUCLEOTIDE SEQUENCE [LARGE SCALE GENOMIC DNA]</scope>
    <source>
        <strain evidence="3">ID-206-W2</strain>
    </source>
</reference>
<gene>
    <name evidence="2" type="ORF">AYI69_g5123</name>
</gene>
<feature type="compositionally biased region" description="Basic residues" evidence="1">
    <location>
        <begin position="22"/>
        <end position="33"/>
    </location>
</feature>
<evidence type="ECO:0000313" key="3">
    <source>
        <dbReference type="Proteomes" id="UP000187429"/>
    </source>
</evidence>
<accession>A0A1R1Y8T6</accession>
<keyword evidence="3" id="KW-1185">Reference proteome</keyword>
<comment type="caution">
    <text evidence="2">The sequence shown here is derived from an EMBL/GenBank/DDBJ whole genome shotgun (WGS) entry which is preliminary data.</text>
</comment>
<protein>
    <submittedName>
        <fullName evidence="2">Uncharacterized protein</fullName>
    </submittedName>
</protein>
<dbReference type="EMBL" id="LSSM01002096">
    <property type="protein sequence ID" value="OMJ23096.1"/>
    <property type="molecule type" value="Genomic_DNA"/>
</dbReference>
<sequence>MHRGHCGTRHVRLLAATARLMPRFHRSRRRRRSRNDERRGRSDGGHGSRCGARGFRPQPAGGSRAARERRDPLLDLADLGVELVLENGVDAAAAQHGCAVRAAEQRHVPVARRCRNVLAQHKLA</sequence>
<evidence type="ECO:0000256" key="1">
    <source>
        <dbReference type="SAM" id="MobiDB-lite"/>
    </source>
</evidence>
<proteinExistence type="predicted"/>
<organism evidence="2 3">
    <name type="scientific">Smittium culicis</name>
    <dbReference type="NCBI Taxonomy" id="133412"/>
    <lineage>
        <taxon>Eukaryota</taxon>
        <taxon>Fungi</taxon>
        <taxon>Fungi incertae sedis</taxon>
        <taxon>Zoopagomycota</taxon>
        <taxon>Kickxellomycotina</taxon>
        <taxon>Harpellomycetes</taxon>
        <taxon>Harpellales</taxon>
        <taxon>Legeriomycetaceae</taxon>
        <taxon>Smittium</taxon>
    </lineage>
</organism>
<feature type="compositionally biased region" description="Basic and acidic residues" evidence="1">
    <location>
        <begin position="34"/>
        <end position="46"/>
    </location>
</feature>